<dbReference type="Proteomes" id="UP001610446">
    <property type="component" value="Unassembled WGS sequence"/>
</dbReference>
<gene>
    <name evidence="1" type="ORF">BJY01DRAFT_247499</name>
</gene>
<reference evidence="1 2" key="1">
    <citation type="submission" date="2024-07" db="EMBL/GenBank/DDBJ databases">
        <title>Section-level genome sequencing and comparative genomics of Aspergillus sections Usti and Cavernicolus.</title>
        <authorList>
            <consortium name="Lawrence Berkeley National Laboratory"/>
            <person name="Nybo J.L."/>
            <person name="Vesth T.C."/>
            <person name="Theobald S."/>
            <person name="Frisvad J.C."/>
            <person name="Larsen T.O."/>
            <person name="Kjaerboelling I."/>
            <person name="Rothschild-Mancinelli K."/>
            <person name="Lyhne E.K."/>
            <person name="Kogle M.E."/>
            <person name="Barry K."/>
            <person name="Clum A."/>
            <person name="Na H."/>
            <person name="Ledsgaard L."/>
            <person name="Lin J."/>
            <person name="Lipzen A."/>
            <person name="Kuo A."/>
            <person name="Riley R."/>
            <person name="Mondo S."/>
            <person name="Labutti K."/>
            <person name="Haridas S."/>
            <person name="Pangalinan J."/>
            <person name="Salamov A.A."/>
            <person name="Simmons B.A."/>
            <person name="Magnuson J.K."/>
            <person name="Chen J."/>
            <person name="Drula E."/>
            <person name="Henrissat B."/>
            <person name="Wiebenga A."/>
            <person name="Lubbers R.J."/>
            <person name="Gomes A.C."/>
            <person name="Makela M.R."/>
            <person name="Stajich J."/>
            <person name="Grigoriev I.V."/>
            <person name="Mortensen U.H."/>
            <person name="De Vries R.P."/>
            <person name="Baker S.E."/>
            <person name="Andersen M.R."/>
        </authorList>
    </citation>
    <scope>NUCLEOTIDE SEQUENCE [LARGE SCALE GENOMIC DNA]</scope>
    <source>
        <strain evidence="1 2">CBS 123904</strain>
    </source>
</reference>
<protein>
    <submittedName>
        <fullName evidence="1">Uncharacterized protein</fullName>
    </submittedName>
</protein>
<organism evidence="1 2">
    <name type="scientific">Aspergillus pseudoustus</name>
    <dbReference type="NCBI Taxonomy" id="1810923"/>
    <lineage>
        <taxon>Eukaryota</taxon>
        <taxon>Fungi</taxon>
        <taxon>Dikarya</taxon>
        <taxon>Ascomycota</taxon>
        <taxon>Pezizomycotina</taxon>
        <taxon>Eurotiomycetes</taxon>
        <taxon>Eurotiomycetidae</taxon>
        <taxon>Eurotiales</taxon>
        <taxon>Aspergillaceae</taxon>
        <taxon>Aspergillus</taxon>
        <taxon>Aspergillus subgen. Nidulantes</taxon>
    </lineage>
</organism>
<keyword evidence="2" id="KW-1185">Reference proteome</keyword>
<name>A0ABR4K3T2_9EURO</name>
<proteinExistence type="predicted"/>
<dbReference type="EMBL" id="JBFXLU010000068">
    <property type="protein sequence ID" value="KAL2845892.1"/>
    <property type="molecule type" value="Genomic_DNA"/>
</dbReference>
<evidence type="ECO:0000313" key="2">
    <source>
        <dbReference type="Proteomes" id="UP001610446"/>
    </source>
</evidence>
<accession>A0ABR4K3T2</accession>
<sequence length="73" mass="8187">MKRFDEALVVQAVEYCILGDQSAFEALNPELASDMTYRALEDIARENWCGCGLSSTDLANTSDRCVLLTYFEL</sequence>
<comment type="caution">
    <text evidence="1">The sequence shown here is derived from an EMBL/GenBank/DDBJ whole genome shotgun (WGS) entry which is preliminary data.</text>
</comment>
<evidence type="ECO:0000313" key="1">
    <source>
        <dbReference type="EMBL" id="KAL2845892.1"/>
    </source>
</evidence>